<evidence type="ECO:0000313" key="1">
    <source>
        <dbReference type="EMBL" id="AJK91757.1"/>
    </source>
</evidence>
<dbReference type="OrthoDB" id="7563at10239"/>
<name>A0A0C5ASG1_9BBAC</name>
<dbReference type="EMBL" id="KM371112">
    <property type="protein sequence ID" value="AJK91757.1"/>
    <property type="molecule type" value="Genomic_DNA"/>
</dbReference>
<sequence>MSIDLINWCTNLDSELLREHVRTRNDIYDFLYLYCDGSVERWNNMTEEQRVNLGLAVWRLVVRVTCRPRRGQHSFQLFVLTRFLQKLIPSEDEQQNYCQELVPYNTPPDSSTEDPKYVLRVGEAMELPYDDSIKITYVMRYAFVALGGIEELVRYVGYEALHDYCFEEPVDSCELGDFIDLLASYHPHATFMVIVSVYVQVPVSDAVFHYLNKRQPAELTIPPPPSAHINSTVFEMCLVPAKYFFEDTIMHYNTALYEKCHNARIFDMSELTYNFNALQLLYELSWLIKEHSARLGDIDKIYRQVVARKLWYIRLLLESVTRVDYMMRVVFDCDANLDPFIDVLTNIKAPIFCTDTKFKSIWRSCGNVCMVQVANYLRDQKRVRD</sequence>
<protein>
    <submittedName>
        <fullName evidence="1">ORF096</fullName>
    </submittedName>
</protein>
<organism evidence="1 2">
    <name type="scientific">Spodoptera frugiperda granulovirus</name>
    <dbReference type="NCBI Taxonomy" id="307454"/>
    <lineage>
        <taxon>Viruses</taxon>
        <taxon>Viruses incertae sedis</taxon>
        <taxon>Naldaviricetes</taxon>
        <taxon>Lefavirales</taxon>
        <taxon>Baculoviridae</taxon>
        <taxon>Betabaculovirus</taxon>
        <taxon>Betabaculovirus spofrugiperdae</taxon>
    </lineage>
</organism>
<dbReference type="GeneID" id="23632098"/>
<proteinExistence type="predicted"/>
<dbReference type="Proteomes" id="UP000201335">
    <property type="component" value="Segment"/>
</dbReference>
<dbReference type="RefSeq" id="YP_009121881.1">
    <property type="nucleotide sequence ID" value="NC_026511.1"/>
</dbReference>
<accession>A0A0C5ASG1</accession>
<dbReference type="KEGG" id="vg:23632098"/>
<keyword evidence="2" id="KW-1185">Reference proteome</keyword>
<reference evidence="1 2" key="1">
    <citation type="journal article" date="2015" name="Viruses">
        <title>The complete sequence of the first Spodoptera frugiperda Betabaculovirus genome: a natural multiple recombinant virus.</title>
        <authorList>
            <person name="Cuartas P.E."/>
            <person name="Barrera G.P."/>
            <person name="Belaich M.N."/>
            <person name="Barreto E."/>
            <person name="Ghiringhelli P.D."/>
            <person name="Villamizar L.F."/>
        </authorList>
    </citation>
    <scope>NUCLEOTIDE SEQUENCE [LARGE SCALE GENOMIC DNA]</scope>
    <source>
        <strain evidence="1">VG008</strain>
    </source>
</reference>
<evidence type="ECO:0000313" key="2">
    <source>
        <dbReference type="Proteomes" id="UP000201335"/>
    </source>
</evidence>